<reference evidence="3" key="1">
    <citation type="submission" date="2016-09" db="EMBL/GenBank/DDBJ databases">
        <authorList>
            <person name="Hebert L."/>
            <person name="Moumen B."/>
        </authorList>
    </citation>
    <scope>NUCLEOTIDE SEQUENCE [LARGE SCALE GENOMIC DNA]</scope>
    <source>
        <strain evidence="3">OVI</strain>
    </source>
</reference>
<evidence type="ECO:0000313" key="4">
    <source>
        <dbReference type="Proteomes" id="UP000195570"/>
    </source>
</evidence>
<dbReference type="VEuPathDB" id="TriTrypDB:TEOVI_000734700"/>
<name>A0A1G4IKH7_TRYEQ</name>
<evidence type="ECO:0000256" key="2">
    <source>
        <dbReference type="SAM" id="Phobius"/>
    </source>
</evidence>
<feature type="compositionally biased region" description="Polar residues" evidence="1">
    <location>
        <begin position="32"/>
        <end position="42"/>
    </location>
</feature>
<dbReference type="RefSeq" id="XP_067083491.1">
    <property type="nucleotide sequence ID" value="XM_067227390.1"/>
</dbReference>
<dbReference type="GeneID" id="92381281"/>
<dbReference type="Proteomes" id="UP000195570">
    <property type="component" value="Unassembled WGS sequence"/>
</dbReference>
<keyword evidence="2" id="KW-1133">Transmembrane helix</keyword>
<proteinExistence type="predicted"/>
<protein>
    <submittedName>
        <fullName evidence="3">Uncharacterized protein</fullName>
    </submittedName>
</protein>
<organism evidence="3 4">
    <name type="scientific">Trypanosoma equiperdum</name>
    <dbReference type="NCBI Taxonomy" id="5694"/>
    <lineage>
        <taxon>Eukaryota</taxon>
        <taxon>Discoba</taxon>
        <taxon>Euglenozoa</taxon>
        <taxon>Kinetoplastea</taxon>
        <taxon>Metakinetoplastina</taxon>
        <taxon>Trypanosomatida</taxon>
        <taxon>Trypanosomatidae</taxon>
        <taxon>Trypanosoma</taxon>
    </lineage>
</organism>
<sequence>MTEIVSDNYFPPNDKLGETPSVPNEATPPLESPSSTTENATSLKREENTSALHSNSLLDTSSSICAFEFNFVIEQDETVRGAIETINALMQAGDINGAVAVAEASQLTIDMLALNGTQLATAMNMTLKYAVRPICGAFLFLFDTAFGVWAMVPSLEGILRKTAHKVGNNNTTATSYVATREKPFLWGITGGMDVTNRVYAEVTMLVVCVILCLLIFSIRRLFRHYSASIDTLEAWKQKSWHVQANGAYSPAPLLPLAVNHTHVETLAWEDGLQFANKSKSLHNISPTSSGANLVEDNMSPISLSRTM</sequence>
<keyword evidence="2" id="KW-0472">Membrane</keyword>
<feature type="region of interest" description="Disordered" evidence="1">
    <location>
        <begin position="1"/>
        <end position="48"/>
    </location>
</feature>
<comment type="caution">
    <text evidence="3">The sequence shown here is derived from an EMBL/GenBank/DDBJ whole genome shotgun (WGS) entry which is preliminary data.</text>
</comment>
<dbReference type="EMBL" id="CZPT02001985">
    <property type="protein sequence ID" value="SCU73071.1"/>
    <property type="molecule type" value="Genomic_DNA"/>
</dbReference>
<gene>
    <name evidence="3" type="ORF">TEOVI_000734700</name>
</gene>
<keyword evidence="4" id="KW-1185">Reference proteome</keyword>
<keyword evidence="2" id="KW-0812">Transmembrane</keyword>
<feature type="transmembrane region" description="Helical" evidence="2">
    <location>
        <begin position="198"/>
        <end position="218"/>
    </location>
</feature>
<dbReference type="AlphaFoldDB" id="A0A1G4IKH7"/>
<feature type="transmembrane region" description="Helical" evidence="2">
    <location>
        <begin position="129"/>
        <end position="152"/>
    </location>
</feature>
<accession>A0A1G4IKH7</accession>
<evidence type="ECO:0000313" key="3">
    <source>
        <dbReference type="EMBL" id="SCU73071.1"/>
    </source>
</evidence>
<evidence type="ECO:0000256" key="1">
    <source>
        <dbReference type="SAM" id="MobiDB-lite"/>
    </source>
</evidence>